<organism evidence="2 5">
    <name type="scientific">Bradyrhizobium zhengyangense</name>
    <dbReference type="NCBI Taxonomy" id="2911009"/>
    <lineage>
        <taxon>Bacteria</taxon>
        <taxon>Pseudomonadati</taxon>
        <taxon>Pseudomonadota</taxon>
        <taxon>Alphaproteobacteria</taxon>
        <taxon>Hyphomicrobiales</taxon>
        <taxon>Nitrobacteraceae</taxon>
        <taxon>Bradyrhizobium</taxon>
    </lineage>
</organism>
<protein>
    <submittedName>
        <fullName evidence="2">ImmA/IrrE family metallo-endopeptidase</fullName>
    </submittedName>
</protein>
<sequence length="295" mass="33401">MKITRIDLADTGSPMGLATKILSVEKDIPIPMPIEELARQLDVEKIAPLTTVGFEGGLLTDEDRSTGIILVNQAAPEGRRRFTIGHELGHFLIATHKPVETGKFLCSRADMTNWSLDQTNRYARMEAEANEFSGLILIPPPILRKFIPKGDPTLEHVPMIAQHFNVSKEAAARAYARYHPQEIAVVVIEDGIVKRAHKRPTFPWISVPYGKPVPRTSIFRAKDQRPRVASELSAISPEQWVDLKPGQRAELFEQMYPQQDGYALLMLWLEVEEAEEADDDRTSAQRFKDQQARWR</sequence>
<comment type="caution">
    <text evidence="2">The sequence shown here is derived from an EMBL/GenBank/DDBJ whole genome shotgun (WGS) entry which is preliminary data.</text>
</comment>
<reference evidence="2" key="1">
    <citation type="submission" date="2022-01" db="EMBL/GenBank/DDBJ databases">
        <title>Genome sequnece data of strain Bradyrhizobium sp. nov.</title>
        <authorList>
            <person name="Zhang J."/>
        </authorList>
    </citation>
    <scope>NUCLEOTIDE SEQUENCE</scope>
    <source>
        <strain evidence="3">WYCCWR 12774</strain>
        <strain evidence="2">WYCCWR 13023</strain>
    </source>
</reference>
<evidence type="ECO:0000313" key="5">
    <source>
        <dbReference type="Proteomes" id="UP001139054"/>
    </source>
</evidence>
<dbReference type="Gene3D" id="1.10.10.2910">
    <property type="match status" value="1"/>
</dbReference>
<keyword evidence="4" id="KW-1185">Reference proteome</keyword>
<evidence type="ECO:0000313" key="2">
    <source>
        <dbReference type="EMBL" id="MCG2626315.1"/>
    </source>
</evidence>
<dbReference type="AlphaFoldDB" id="A0A9X1R7A7"/>
<proteinExistence type="predicted"/>
<dbReference type="PANTHER" id="PTHR43236:SF2">
    <property type="entry name" value="BLL0069 PROTEIN"/>
    <property type="match status" value="1"/>
</dbReference>
<dbReference type="PANTHER" id="PTHR43236">
    <property type="entry name" value="ANTITOXIN HIGA1"/>
    <property type="match status" value="1"/>
</dbReference>
<evidence type="ECO:0000313" key="4">
    <source>
        <dbReference type="Proteomes" id="UP001139012"/>
    </source>
</evidence>
<accession>A0A9X1R7A7</accession>
<dbReference type="RefSeq" id="WP_237871130.1">
    <property type="nucleotide sequence ID" value="NZ_JAKLTY010000003.1"/>
</dbReference>
<dbReference type="Proteomes" id="UP001139054">
    <property type="component" value="Unassembled WGS sequence"/>
</dbReference>
<dbReference type="EMBL" id="JAKLUA010000004">
    <property type="protein sequence ID" value="MCG2668321.1"/>
    <property type="molecule type" value="Genomic_DNA"/>
</dbReference>
<feature type="domain" description="IrrE N-terminal-like" evidence="1">
    <location>
        <begin position="61"/>
        <end position="173"/>
    </location>
</feature>
<dbReference type="Pfam" id="PF06114">
    <property type="entry name" value="Peptidase_M78"/>
    <property type="match status" value="1"/>
</dbReference>
<evidence type="ECO:0000259" key="1">
    <source>
        <dbReference type="Pfam" id="PF06114"/>
    </source>
</evidence>
<name>A0A9X1R7A7_9BRAD</name>
<dbReference type="EMBL" id="JAKLTY010000003">
    <property type="protein sequence ID" value="MCG2626315.1"/>
    <property type="molecule type" value="Genomic_DNA"/>
</dbReference>
<dbReference type="InterPro" id="IPR052345">
    <property type="entry name" value="Rad_response_metalloprotease"/>
</dbReference>
<dbReference type="Proteomes" id="UP001139012">
    <property type="component" value="Unassembled WGS sequence"/>
</dbReference>
<evidence type="ECO:0000313" key="3">
    <source>
        <dbReference type="EMBL" id="MCG2668321.1"/>
    </source>
</evidence>
<dbReference type="InterPro" id="IPR010359">
    <property type="entry name" value="IrrE_HExxH"/>
</dbReference>
<gene>
    <name evidence="3" type="ORF">L6637_15285</name>
    <name evidence="2" type="ORF">L6654_06720</name>
</gene>